<dbReference type="Proteomes" id="UP000078546">
    <property type="component" value="Unassembled WGS sequence"/>
</dbReference>
<reference evidence="2" key="1">
    <citation type="submission" date="2016-05" db="EMBL/GenBank/DDBJ databases">
        <authorList>
            <person name="Naeem Raeece"/>
        </authorList>
    </citation>
    <scope>NUCLEOTIDE SEQUENCE [LARGE SCALE GENOMIC DNA]</scope>
</reference>
<evidence type="ECO:0000313" key="1">
    <source>
        <dbReference type="EMBL" id="SBS88477.1"/>
    </source>
</evidence>
<gene>
    <name evidence="1" type="ORF">POVCU1_015770</name>
</gene>
<sequence length="68" mass="7848">MCERLHHSLHARARILGFAGKVEFNRVNTSRWPIRKKRKSEIKLVRLEQANNALRQGILNGAKLETSV</sequence>
<proteinExistence type="predicted"/>
<protein>
    <submittedName>
        <fullName evidence="1">Uncharacterized protein</fullName>
    </submittedName>
</protein>
<evidence type="ECO:0000313" key="2">
    <source>
        <dbReference type="Proteomes" id="UP000078546"/>
    </source>
</evidence>
<dbReference type="EMBL" id="FLQV01000291">
    <property type="protein sequence ID" value="SBS88477.1"/>
    <property type="molecule type" value="Genomic_DNA"/>
</dbReference>
<organism evidence="1 2">
    <name type="scientific">Plasmodium ovale curtisi</name>
    <dbReference type="NCBI Taxonomy" id="864141"/>
    <lineage>
        <taxon>Eukaryota</taxon>
        <taxon>Sar</taxon>
        <taxon>Alveolata</taxon>
        <taxon>Apicomplexa</taxon>
        <taxon>Aconoidasida</taxon>
        <taxon>Haemosporida</taxon>
        <taxon>Plasmodiidae</taxon>
        <taxon>Plasmodium</taxon>
        <taxon>Plasmodium (Plasmodium)</taxon>
    </lineage>
</organism>
<name>A0A1A8WB92_PLAOA</name>
<accession>A0A1A8WB92</accession>
<dbReference type="AlphaFoldDB" id="A0A1A8WB92"/>